<dbReference type="Gene3D" id="3.50.50.60">
    <property type="entry name" value="FAD/NAD(P)-binding domain"/>
    <property type="match status" value="2"/>
</dbReference>
<evidence type="ECO:0000256" key="2">
    <source>
        <dbReference type="ARBA" id="ARBA00022630"/>
    </source>
</evidence>
<dbReference type="InterPro" id="IPR041575">
    <property type="entry name" value="Rubredoxin_C"/>
</dbReference>
<dbReference type="Gene3D" id="3.30.390.30">
    <property type="match status" value="1"/>
</dbReference>
<dbReference type="Pfam" id="PF18267">
    <property type="entry name" value="Rubredoxin_C"/>
    <property type="match status" value="1"/>
</dbReference>
<dbReference type="STRING" id="748449.Halha_1240"/>
<dbReference type="HOGENOM" id="CLU_003291_4_4_9"/>
<evidence type="ECO:0000256" key="3">
    <source>
        <dbReference type="ARBA" id="ARBA00022827"/>
    </source>
</evidence>
<dbReference type="InterPro" id="IPR036188">
    <property type="entry name" value="FAD/NAD-bd_sf"/>
</dbReference>
<gene>
    <name evidence="6" type="ordered locus">Halha_1240</name>
</gene>
<dbReference type="PRINTS" id="PR00411">
    <property type="entry name" value="PNDRDTASEI"/>
</dbReference>
<keyword evidence="3" id="KW-0274">FAD</keyword>
<feature type="domain" description="NADH-rubredoxin oxidoreductase C-terminal" evidence="5">
    <location>
        <begin position="313"/>
        <end position="379"/>
    </location>
</feature>
<evidence type="ECO:0000313" key="6">
    <source>
        <dbReference type="EMBL" id="AGB41187.1"/>
    </source>
</evidence>
<reference evidence="7" key="1">
    <citation type="submission" date="2012-02" db="EMBL/GenBank/DDBJ databases">
        <title>The complete genome of Halobacteroides halobius DSM 5150.</title>
        <authorList>
            <person name="Lucas S."/>
            <person name="Copeland A."/>
            <person name="Lapidus A."/>
            <person name="Glavina del Rio T."/>
            <person name="Dalin E."/>
            <person name="Tice H."/>
            <person name="Bruce D."/>
            <person name="Goodwin L."/>
            <person name="Pitluck S."/>
            <person name="Peters L."/>
            <person name="Mikhailova N."/>
            <person name="Gu W."/>
            <person name="Kyrpides N."/>
            <person name="Mavromatis K."/>
            <person name="Ivanova N."/>
            <person name="Brettin T."/>
            <person name="Detter J.C."/>
            <person name="Han C."/>
            <person name="Larimer F."/>
            <person name="Land M."/>
            <person name="Hauser L."/>
            <person name="Markowitz V."/>
            <person name="Cheng J.-F."/>
            <person name="Hugenholtz P."/>
            <person name="Woyke T."/>
            <person name="Wu D."/>
            <person name="Tindall B."/>
            <person name="Pomrenke H."/>
            <person name="Brambilla E."/>
            <person name="Klenk H.-P."/>
            <person name="Eisen J.A."/>
        </authorList>
    </citation>
    <scope>NUCLEOTIDE SEQUENCE [LARGE SCALE GENOMIC DNA]</scope>
    <source>
        <strain evidence="7">ATCC 35273 / DSM 5150 / MD-1</strain>
    </source>
</reference>
<dbReference type="RefSeq" id="WP_015326909.1">
    <property type="nucleotide sequence ID" value="NC_019978.1"/>
</dbReference>
<dbReference type="PATRIC" id="fig|748449.3.peg.1199"/>
<keyword evidence="7" id="KW-1185">Reference proteome</keyword>
<dbReference type="Proteomes" id="UP000010880">
    <property type="component" value="Chromosome"/>
</dbReference>
<evidence type="ECO:0000259" key="5">
    <source>
        <dbReference type="Pfam" id="PF18267"/>
    </source>
</evidence>
<dbReference type="OrthoDB" id="9807946at2"/>
<proteinExistence type="predicted"/>
<dbReference type="PANTHER" id="PTHR43429">
    <property type="entry name" value="PYRIDINE NUCLEOTIDE-DISULFIDE OXIDOREDUCTASE DOMAIN-CONTAINING"/>
    <property type="match status" value="1"/>
</dbReference>
<evidence type="ECO:0000256" key="1">
    <source>
        <dbReference type="ARBA" id="ARBA00001974"/>
    </source>
</evidence>
<dbReference type="EMBL" id="CP003359">
    <property type="protein sequence ID" value="AGB41187.1"/>
    <property type="molecule type" value="Genomic_DNA"/>
</dbReference>
<evidence type="ECO:0000313" key="7">
    <source>
        <dbReference type="Proteomes" id="UP000010880"/>
    </source>
</evidence>
<dbReference type="PRINTS" id="PR00368">
    <property type="entry name" value="FADPNR"/>
</dbReference>
<dbReference type="AlphaFoldDB" id="L0K7C5"/>
<dbReference type="KEGG" id="hhl:Halha_1240"/>
<accession>L0K7C5</accession>
<dbReference type="InterPro" id="IPR050260">
    <property type="entry name" value="FAD-bd_OxRdtase"/>
</dbReference>
<name>L0K7C5_HALHC</name>
<dbReference type="GO" id="GO:0016491">
    <property type="term" value="F:oxidoreductase activity"/>
    <property type="evidence" value="ECO:0007669"/>
    <property type="project" value="InterPro"/>
</dbReference>
<dbReference type="InterPro" id="IPR023753">
    <property type="entry name" value="FAD/NAD-binding_dom"/>
</dbReference>
<dbReference type="InterPro" id="IPR016156">
    <property type="entry name" value="FAD/NAD-linked_Rdtase_dimer_sf"/>
</dbReference>
<dbReference type="SUPFAM" id="SSF51905">
    <property type="entry name" value="FAD/NAD(P)-binding domain"/>
    <property type="match status" value="1"/>
</dbReference>
<keyword evidence="2" id="KW-0285">Flavoprotein</keyword>
<dbReference type="eggNOG" id="COG1251">
    <property type="taxonomic scope" value="Bacteria"/>
</dbReference>
<dbReference type="Pfam" id="PF07992">
    <property type="entry name" value="Pyr_redox_2"/>
    <property type="match status" value="1"/>
</dbReference>
<dbReference type="PANTHER" id="PTHR43429:SF3">
    <property type="entry name" value="NITRITE REDUCTASE [NAD(P)H]"/>
    <property type="match status" value="1"/>
</dbReference>
<comment type="cofactor">
    <cofactor evidence="1">
        <name>FAD</name>
        <dbReference type="ChEBI" id="CHEBI:57692"/>
    </cofactor>
</comment>
<sequence>MRYVVIGASASGINGAKTLRELDQDAEIILISKDEDVYSRCILHHYIAGERNIEELDFSEKDYFKKYDIQWKEGVAVTELDAKEDTLHLSDGQNLSYDKLLIASGASSLIPPIKNLKVANNVVGLRNLADAKKIKETAKEVNNAVVLGAGLVGIDALTGLLEFDLNINLVEMEDRILKQQLDEYTANKYNQLFQGQGVKLKLGVKAKELIMDKENNPQELLLENGERVPCDLVVVATGVRPNIRFLENSGVKTDESGLVIDKRGQTNKEDIYGAGDVTGRNPIWPTAVKEGIIAANNMVGNELELDDFLGSKNTMNFLELPTMSVGLVEAPDHTYNEEIKVEDNNYKKIIHKDGQIYGAVIQGDLSYAGVLTQLIKEEIDVSRIKKPLFEIDYADFFNIKENLEYSY</sequence>
<evidence type="ECO:0000259" key="4">
    <source>
        <dbReference type="Pfam" id="PF07992"/>
    </source>
</evidence>
<organism evidence="6 7">
    <name type="scientific">Halobacteroides halobius (strain ATCC 35273 / DSM 5150 / MD-1)</name>
    <dbReference type="NCBI Taxonomy" id="748449"/>
    <lineage>
        <taxon>Bacteria</taxon>
        <taxon>Bacillati</taxon>
        <taxon>Bacillota</taxon>
        <taxon>Clostridia</taxon>
        <taxon>Halanaerobiales</taxon>
        <taxon>Halobacteroidaceae</taxon>
        <taxon>Halobacteroides</taxon>
    </lineage>
</organism>
<protein>
    <submittedName>
        <fullName evidence="6">NAD(P)H-nitrite reductase</fullName>
    </submittedName>
</protein>
<feature type="domain" description="FAD/NAD(P)-binding" evidence="4">
    <location>
        <begin position="2"/>
        <end position="291"/>
    </location>
</feature>